<keyword evidence="3 6" id="KW-0808">Transferase</keyword>
<dbReference type="PANTHER" id="PTHR43685">
    <property type="entry name" value="GLYCOSYLTRANSFERASE"/>
    <property type="match status" value="1"/>
</dbReference>
<dbReference type="PANTHER" id="PTHR43685:SF5">
    <property type="entry name" value="GLYCOSYLTRANSFERASE EPSE-RELATED"/>
    <property type="match status" value="1"/>
</dbReference>
<feature type="domain" description="Glycosyltransferase 2-like" evidence="5">
    <location>
        <begin position="4"/>
        <end position="152"/>
    </location>
</feature>
<feature type="transmembrane region" description="Helical" evidence="4">
    <location>
        <begin position="240"/>
        <end position="266"/>
    </location>
</feature>
<keyword evidence="7" id="KW-1185">Reference proteome</keyword>
<dbReference type="Pfam" id="PF00535">
    <property type="entry name" value="Glycos_transf_2"/>
    <property type="match status" value="1"/>
</dbReference>
<protein>
    <submittedName>
        <fullName evidence="6">Glycosyltransferase</fullName>
        <ecNumber evidence="6">2.4.-.-</ecNumber>
    </submittedName>
</protein>
<sequence>MNFSVLMSLYNKELPQYLNECLLSLHSQTLKADEVVIVFDGHVGYELENIVNNWMHQLPIKIVKLETSVGLGQALNAGLKECTYDIICRMDTDDICAIERFSTQISFLNSHPDIYLMGSNVVEFMDSRTIKGNIKEVPSDYKEILKFAKTRNPFNHMTVVFNKNVVQEVGGYKHHLYMEDYNLWLRILAKGYKAYNFSEPLVFARAGSNMVKRRHGYNYLLSELKLAKLKIKLGIQTKIAAYWIFILRGGPRIMPLSFLGIIYGLLRKKTGR</sequence>
<keyword evidence="4" id="KW-0812">Transmembrane</keyword>
<dbReference type="InterPro" id="IPR029044">
    <property type="entry name" value="Nucleotide-diphossugar_trans"/>
</dbReference>
<dbReference type="EC" id="2.4.-.-" evidence="6"/>
<keyword evidence="2 6" id="KW-0328">Glycosyltransferase</keyword>
<keyword evidence="4" id="KW-0472">Membrane</keyword>
<evidence type="ECO:0000256" key="1">
    <source>
        <dbReference type="ARBA" id="ARBA00006739"/>
    </source>
</evidence>
<reference evidence="6 7" key="1">
    <citation type="submission" date="2024-07" db="EMBL/GenBank/DDBJ databases">
        <authorList>
            <person name="Wang L."/>
        </authorList>
    </citation>
    <scope>NUCLEOTIDE SEQUENCE [LARGE SCALE GENOMIC DNA]</scope>
    <source>
        <strain evidence="6 7">WL359</strain>
    </source>
</reference>
<keyword evidence="4" id="KW-1133">Transmembrane helix</keyword>
<evidence type="ECO:0000313" key="6">
    <source>
        <dbReference type="EMBL" id="MEW7314376.1"/>
    </source>
</evidence>
<dbReference type="RefSeq" id="WP_367596413.1">
    <property type="nucleotide sequence ID" value="NZ_JBFMVT010000002.1"/>
</dbReference>
<evidence type="ECO:0000313" key="7">
    <source>
        <dbReference type="Proteomes" id="UP001555342"/>
    </source>
</evidence>
<gene>
    <name evidence="6" type="ORF">AB1E22_17020</name>
</gene>
<dbReference type="Gene3D" id="3.90.550.10">
    <property type="entry name" value="Spore Coat Polysaccharide Biosynthesis Protein SpsA, Chain A"/>
    <property type="match status" value="1"/>
</dbReference>
<dbReference type="InterPro" id="IPR050834">
    <property type="entry name" value="Glycosyltransf_2"/>
</dbReference>
<organism evidence="6 7">
    <name type="scientific">Buttiauxella gaviniae</name>
    <dbReference type="NCBI Taxonomy" id="82990"/>
    <lineage>
        <taxon>Bacteria</taxon>
        <taxon>Pseudomonadati</taxon>
        <taxon>Pseudomonadota</taxon>
        <taxon>Gammaproteobacteria</taxon>
        <taxon>Enterobacterales</taxon>
        <taxon>Enterobacteriaceae</taxon>
        <taxon>Buttiauxella</taxon>
    </lineage>
</organism>
<dbReference type="Proteomes" id="UP001555342">
    <property type="component" value="Unassembled WGS sequence"/>
</dbReference>
<evidence type="ECO:0000256" key="4">
    <source>
        <dbReference type="SAM" id="Phobius"/>
    </source>
</evidence>
<dbReference type="EMBL" id="JBFMVT010000002">
    <property type="protein sequence ID" value="MEW7314376.1"/>
    <property type="molecule type" value="Genomic_DNA"/>
</dbReference>
<dbReference type="InterPro" id="IPR001173">
    <property type="entry name" value="Glyco_trans_2-like"/>
</dbReference>
<comment type="similarity">
    <text evidence="1">Belongs to the glycosyltransferase 2 family.</text>
</comment>
<proteinExistence type="inferred from homology"/>
<evidence type="ECO:0000256" key="2">
    <source>
        <dbReference type="ARBA" id="ARBA00022676"/>
    </source>
</evidence>
<dbReference type="SUPFAM" id="SSF53448">
    <property type="entry name" value="Nucleotide-diphospho-sugar transferases"/>
    <property type="match status" value="1"/>
</dbReference>
<dbReference type="GO" id="GO:0016757">
    <property type="term" value="F:glycosyltransferase activity"/>
    <property type="evidence" value="ECO:0007669"/>
    <property type="project" value="UniProtKB-KW"/>
</dbReference>
<name>A0ABV3NXV1_9ENTR</name>
<evidence type="ECO:0000256" key="3">
    <source>
        <dbReference type="ARBA" id="ARBA00022679"/>
    </source>
</evidence>
<accession>A0ABV3NXV1</accession>
<evidence type="ECO:0000259" key="5">
    <source>
        <dbReference type="Pfam" id="PF00535"/>
    </source>
</evidence>
<comment type="caution">
    <text evidence="6">The sequence shown here is derived from an EMBL/GenBank/DDBJ whole genome shotgun (WGS) entry which is preliminary data.</text>
</comment>